<protein>
    <submittedName>
        <fullName evidence="2">Uncharacterized protein</fullName>
    </submittedName>
</protein>
<evidence type="ECO:0000313" key="2">
    <source>
        <dbReference type="EMBL" id="VTJ55388.1"/>
    </source>
</evidence>
<dbReference type="EMBL" id="CABDUW010000049">
    <property type="protein sequence ID" value="VTJ55388.1"/>
    <property type="molecule type" value="Genomic_DNA"/>
</dbReference>
<reference evidence="2" key="1">
    <citation type="submission" date="2019-04" db="EMBL/GenBank/DDBJ databases">
        <authorList>
            <person name="Alioto T."/>
            <person name="Alioto T."/>
        </authorList>
    </citation>
    <scope>NUCLEOTIDE SEQUENCE [LARGE SCALE GENOMIC DNA]</scope>
</reference>
<gene>
    <name evidence="2" type="ORF">MONAX_5E001586</name>
</gene>
<evidence type="ECO:0000256" key="1">
    <source>
        <dbReference type="SAM" id="MobiDB-lite"/>
    </source>
</evidence>
<accession>A0A5E4ADU8</accession>
<sequence length="131" mass="13948">MRACGVEVEVLGGQNYLLFNYPVGPLWLLPGLGRALSLPLRALPPSLSDPPRERAPLLPSPLRGSPLLASASPPPPPPHVENTPRPSCKGGRRPGGQQLRLGLRGRRSPDVIAHCISIKQSILDMECSADG</sequence>
<organism evidence="2 3">
    <name type="scientific">Marmota monax</name>
    <name type="common">Woodchuck</name>
    <dbReference type="NCBI Taxonomy" id="9995"/>
    <lineage>
        <taxon>Eukaryota</taxon>
        <taxon>Metazoa</taxon>
        <taxon>Chordata</taxon>
        <taxon>Craniata</taxon>
        <taxon>Vertebrata</taxon>
        <taxon>Euteleostomi</taxon>
        <taxon>Mammalia</taxon>
        <taxon>Eutheria</taxon>
        <taxon>Euarchontoglires</taxon>
        <taxon>Glires</taxon>
        <taxon>Rodentia</taxon>
        <taxon>Sciuromorpha</taxon>
        <taxon>Sciuridae</taxon>
        <taxon>Xerinae</taxon>
        <taxon>Marmotini</taxon>
        <taxon>Marmota</taxon>
    </lineage>
</organism>
<evidence type="ECO:0000313" key="3">
    <source>
        <dbReference type="Proteomes" id="UP000335636"/>
    </source>
</evidence>
<keyword evidence="3" id="KW-1185">Reference proteome</keyword>
<feature type="region of interest" description="Disordered" evidence="1">
    <location>
        <begin position="41"/>
        <end position="105"/>
    </location>
</feature>
<feature type="compositionally biased region" description="Low complexity" evidence="1">
    <location>
        <begin position="56"/>
        <end position="71"/>
    </location>
</feature>
<name>A0A5E4ADU8_MARMO</name>
<comment type="caution">
    <text evidence="2">The sequence shown here is derived from an EMBL/GenBank/DDBJ whole genome shotgun (WGS) entry which is preliminary data.</text>
</comment>
<dbReference type="Proteomes" id="UP000335636">
    <property type="component" value="Unassembled WGS sequence"/>
</dbReference>
<proteinExistence type="predicted"/>
<dbReference type="AlphaFoldDB" id="A0A5E4ADU8"/>